<evidence type="ECO:0000256" key="11">
    <source>
        <dbReference type="ARBA" id="ARBA00022840"/>
    </source>
</evidence>
<dbReference type="FunFam" id="1.10.1030.10:FF:000002">
    <property type="entry name" value="Carbamoyl-phosphate synthase large chain"/>
    <property type="match status" value="1"/>
</dbReference>
<keyword evidence="13 20" id="KW-0665">Pyrimidine biosynthesis</keyword>
<comment type="domain">
    <text evidence="20">The large subunit is composed of 2 ATP-grasp domains that are involved in binding the 2 ATP molecules needed for carbamoyl phosphate synthesis. The N-terminal ATP-grasp domain (referred to as the carboxyphosphate synthetic component) catalyzes the ATP-dependent phosphorylation of hydrogencarbonate to carboxyphosphate and the subsequent nucleophilic attack by ammonia to form a carbamate intermediate. The C-terminal ATP-grasp domain (referred to as the carbamoyl phosphate synthetic component) then catalyzes the phosphorylation of carbamate with the second ATP to form the end product carbamoyl phosphate. The reactive and unstable enzyme intermediates are sequentially channeled from one active site to the next through the interior of the protein over a distance of at least 96 A.</text>
</comment>
<dbReference type="SUPFAM" id="SSF52335">
    <property type="entry name" value="Methylglyoxal synthase-like"/>
    <property type="match status" value="1"/>
</dbReference>
<evidence type="ECO:0000256" key="1">
    <source>
        <dbReference type="ARBA" id="ARBA00001936"/>
    </source>
</evidence>
<feature type="binding site" evidence="20">
    <location>
        <position position="176"/>
    </location>
    <ligand>
        <name>ATP</name>
        <dbReference type="ChEBI" id="CHEBI:30616"/>
        <label>1</label>
    </ligand>
</feature>
<feature type="binding site" evidence="20">
    <location>
        <position position="299"/>
    </location>
    <ligand>
        <name>Mg(2+)</name>
        <dbReference type="ChEBI" id="CHEBI:18420"/>
        <label>2</label>
    </ligand>
</feature>
<organism evidence="23 24">
    <name type="scientific">Candidatus Geothrix skivensis</name>
    <dbReference type="NCBI Taxonomy" id="2954439"/>
    <lineage>
        <taxon>Bacteria</taxon>
        <taxon>Pseudomonadati</taxon>
        <taxon>Acidobacteriota</taxon>
        <taxon>Holophagae</taxon>
        <taxon>Holophagales</taxon>
        <taxon>Holophagaceae</taxon>
        <taxon>Geothrix</taxon>
    </lineage>
</organism>
<dbReference type="GO" id="GO:0005524">
    <property type="term" value="F:ATP binding"/>
    <property type="evidence" value="ECO:0007669"/>
    <property type="project" value="UniProtKB-UniRule"/>
</dbReference>
<feature type="binding site" evidence="20">
    <location>
        <position position="853"/>
    </location>
    <ligand>
        <name>ATP</name>
        <dbReference type="ChEBI" id="CHEBI:30616"/>
        <label>2</label>
    </ligand>
</feature>
<name>A0A9D7XHX6_9BACT</name>
<dbReference type="PROSITE" id="PS00867">
    <property type="entry name" value="CPSASE_2"/>
    <property type="match status" value="1"/>
</dbReference>
<feature type="binding site" evidence="20">
    <location>
        <position position="810"/>
    </location>
    <ligand>
        <name>ATP</name>
        <dbReference type="ChEBI" id="CHEBI:30616"/>
        <label>2</label>
    </ligand>
</feature>
<dbReference type="Pfam" id="PF02142">
    <property type="entry name" value="MGS"/>
    <property type="match status" value="1"/>
</dbReference>
<evidence type="ECO:0000256" key="4">
    <source>
        <dbReference type="ARBA" id="ARBA00009799"/>
    </source>
</evidence>
<dbReference type="CDD" id="cd01424">
    <property type="entry name" value="MGS_CPS_II"/>
    <property type="match status" value="1"/>
</dbReference>
<dbReference type="GO" id="GO:0004087">
    <property type="term" value="F:carbamoyl-phosphate synthase (ammonia) activity"/>
    <property type="evidence" value="ECO:0007669"/>
    <property type="project" value="UniProtKB-EC"/>
</dbReference>
<dbReference type="GO" id="GO:0004088">
    <property type="term" value="F:carbamoyl-phosphate synthase (glutamine-hydrolyzing) activity"/>
    <property type="evidence" value="ECO:0007669"/>
    <property type="project" value="UniProtKB-UniRule"/>
</dbReference>
<dbReference type="SMART" id="SM00851">
    <property type="entry name" value="MGS"/>
    <property type="match status" value="1"/>
</dbReference>
<reference evidence="23" key="1">
    <citation type="submission" date="2020-10" db="EMBL/GenBank/DDBJ databases">
        <title>Connecting structure to function with the recovery of over 1000 high-quality activated sludge metagenome-assembled genomes encoding full-length rRNA genes using long-read sequencing.</title>
        <authorList>
            <person name="Singleton C.M."/>
            <person name="Petriglieri F."/>
            <person name="Kristensen J.M."/>
            <person name="Kirkegaard R.H."/>
            <person name="Michaelsen T.Y."/>
            <person name="Andersen M.H."/>
            <person name="Karst S.M."/>
            <person name="Dueholm M.S."/>
            <person name="Nielsen P.H."/>
            <person name="Albertsen M."/>
        </authorList>
    </citation>
    <scope>NUCLEOTIDE SEQUENCE</scope>
    <source>
        <strain evidence="23">Skiv_18-Q3-R9-52_MAXAC.067</strain>
    </source>
</reference>
<feature type="binding site" evidence="20">
    <location>
        <position position="865"/>
    </location>
    <ligand>
        <name>Mg(2+)</name>
        <dbReference type="ChEBI" id="CHEBI:18420"/>
        <label>4</label>
    </ligand>
</feature>
<feature type="binding site" evidence="20">
    <location>
        <position position="812"/>
    </location>
    <ligand>
        <name>ATP</name>
        <dbReference type="ChEBI" id="CHEBI:30616"/>
        <label>2</label>
    </ligand>
</feature>
<feature type="region of interest" description="Carboxyphosphate synthetic domain" evidence="20">
    <location>
        <begin position="1"/>
        <end position="402"/>
    </location>
</feature>
<feature type="binding site" evidence="20">
    <location>
        <position position="867"/>
    </location>
    <ligand>
        <name>Mg(2+)</name>
        <dbReference type="ChEBI" id="CHEBI:18420"/>
        <label>4</label>
    </ligand>
</feature>
<dbReference type="Pfam" id="PF02786">
    <property type="entry name" value="CPSase_L_D2"/>
    <property type="match status" value="2"/>
</dbReference>
<evidence type="ECO:0000256" key="12">
    <source>
        <dbReference type="ARBA" id="ARBA00022842"/>
    </source>
</evidence>
<feature type="binding site" evidence="20">
    <location>
        <position position="169"/>
    </location>
    <ligand>
        <name>ATP</name>
        <dbReference type="ChEBI" id="CHEBI:30616"/>
        <label>1</label>
    </ligand>
</feature>
<keyword evidence="7 20" id="KW-0028">Amino-acid biosynthesis</keyword>
<dbReference type="NCBIfam" id="NF003671">
    <property type="entry name" value="PRK05294.1"/>
    <property type="match status" value="1"/>
</dbReference>
<dbReference type="EC" id="6.3.5.5" evidence="20"/>
<dbReference type="FunFam" id="3.30.470.20:FF:000026">
    <property type="entry name" value="Carbamoyl-phosphate synthase large chain"/>
    <property type="match status" value="1"/>
</dbReference>
<dbReference type="Pfam" id="PF25596">
    <property type="entry name" value="CPSase_L_D1"/>
    <property type="match status" value="2"/>
</dbReference>
<feature type="binding site" evidence="20">
    <location>
        <position position="780"/>
    </location>
    <ligand>
        <name>ATP</name>
        <dbReference type="ChEBI" id="CHEBI:30616"/>
        <label>2</label>
    </ligand>
</feature>
<comment type="caution">
    <text evidence="20">Lacks conserved residue(s) required for the propagation of feature annotation.</text>
</comment>
<feature type="binding site" evidence="20">
    <location>
        <position position="299"/>
    </location>
    <ligand>
        <name>Mn(2+)</name>
        <dbReference type="ChEBI" id="CHEBI:29035"/>
        <label>2</label>
    </ligand>
</feature>
<feature type="binding site" evidence="20">
    <location>
        <position position="811"/>
    </location>
    <ligand>
        <name>ATP</name>
        <dbReference type="ChEBI" id="CHEBI:30616"/>
        <label>2</label>
    </ligand>
</feature>
<dbReference type="GO" id="GO:0046872">
    <property type="term" value="F:metal ion binding"/>
    <property type="evidence" value="ECO:0007669"/>
    <property type="project" value="UniProtKB-KW"/>
</dbReference>
<feature type="binding site" evidence="20">
    <location>
        <position position="285"/>
    </location>
    <ligand>
        <name>Mg(2+)</name>
        <dbReference type="ChEBI" id="CHEBI:18420"/>
        <label>1</label>
    </ligand>
</feature>
<evidence type="ECO:0000256" key="8">
    <source>
        <dbReference type="ARBA" id="ARBA00022723"/>
    </source>
</evidence>
<evidence type="ECO:0000313" key="24">
    <source>
        <dbReference type="Proteomes" id="UP000886657"/>
    </source>
</evidence>
<comment type="function">
    <text evidence="18">Small subunit of the glutamine-dependent carbamoyl phosphate synthetase (CPSase). CPSase catalyzes the formation of carbamoyl phosphate from the ammonia moiety of glutamine, carbonate, and phosphate donated by ATP, constituting the first step of the biosynthetic pathway leading to pyrimidine nucleotides. The large subunit (synthetase) binds the substrates ammonia (free or transferred from glutamine from the small subunit), hydrogencarbonate and ATP and carries out an ATP-coupled ligase reaction, activating hydrogencarbonate by forming carboxy phosphate which reacts with ammonia to form carbamoyl phosphate.</text>
</comment>
<feature type="binding site" evidence="20">
    <location>
        <position position="299"/>
    </location>
    <ligand>
        <name>Mg(2+)</name>
        <dbReference type="ChEBI" id="CHEBI:18420"/>
        <label>1</label>
    </ligand>
</feature>
<dbReference type="EC" id="6.3.4.16" evidence="20"/>
<keyword evidence="8" id="KW-0479">Metal-binding</keyword>
<comment type="caution">
    <text evidence="23">The sequence shown here is derived from an EMBL/GenBank/DDBJ whole genome shotgun (WGS) entry which is preliminary data.</text>
</comment>
<evidence type="ECO:0000256" key="20">
    <source>
        <dbReference type="HAMAP-Rule" id="MF_01210"/>
    </source>
</evidence>
<feature type="binding site" evidence="20">
    <location>
        <position position="242"/>
    </location>
    <ligand>
        <name>ATP</name>
        <dbReference type="ChEBI" id="CHEBI:30616"/>
        <label>1</label>
    </ligand>
</feature>
<dbReference type="PANTHER" id="PTHR11405:SF53">
    <property type="entry name" value="CARBAMOYL-PHOSPHATE SYNTHASE [AMMONIA], MITOCHONDRIAL"/>
    <property type="match status" value="1"/>
</dbReference>
<dbReference type="SUPFAM" id="SSF48108">
    <property type="entry name" value="Carbamoyl phosphate synthetase, large subunit connection domain"/>
    <property type="match status" value="1"/>
</dbReference>
<feature type="binding site" evidence="20">
    <location>
        <position position="865"/>
    </location>
    <ligand>
        <name>Mn(2+)</name>
        <dbReference type="ChEBI" id="CHEBI:29035"/>
        <label>3</label>
    </ligand>
</feature>
<dbReference type="Gene3D" id="3.30.470.20">
    <property type="entry name" value="ATP-grasp fold, B domain"/>
    <property type="match status" value="2"/>
</dbReference>
<comment type="cofactor">
    <cofactor evidence="1">
        <name>Mn(2+)</name>
        <dbReference type="ChEBI" id="CHEBI:29035"/>
    </cofactor>
</comment>
<keyword evidence="14" id="KW-0464">Manganese</keyword>
<sequence length="1093" mass="117889">MPKRTDLKSVLVLGSGPIQIGQACEFDYSGTQALKALREEGIRTILLNSNPASIMTDASRADATYIEPLTLAVLEKVIEAERPDAILPTVGGQTALNLAMEAHESGLLERSGVMLIGAQPEAIKRGEDRQLFKALMDDLGLETCRGGFAHNMGEARDLLKLTGFPSIIRPSFTLGGSGGGIAYNIEEFETIVARGLDLSPTKQVLIEESILGWKEFELEVVRDLDDNVEVICSIENFDPMGVHTGDSITVAPALTLTDPEYQKMRDAALAVIRAVGVETGGSNIQFALEPETSRIIVIEMNPRVSRSSALASKATGFPIAWVATKLALGYRLWELPNAITRMTKAAFEPVLDYIVVKMPRFTFEKFPQADKVLGTQMKSVGEVMSIGRSFQEALQKAVRSLEEGHKGISGALEGKLDLGRLKEHLIIPGAQRIFWIYHALKAGHSVEELHRLTRITPWFLREIEEIVVLEGRLRSFPVDRLPEELLEKAKRAGFADNQISVFCSGTEAEVAARREALGLHPSYKRVDTCAGEFKAETPYLYGTWETAAGAEVHEAALRLKGSAQEVHSVDCSEAEPTDRPKAIVLGSGPNRIGQGVEFDCCCVQAVEAIRASGVEAILINCNPETVSTDFDTSDRLYFEPLTYEHVKAVVDREGKGGKLLGVFAQFGGQTPLKLAGPLHEAGVKLLGTPLNTILDAEDRERFGQALKRLSIPAPQWGMATSFEQAKEVAHRLGFPVMVRPSFVLGGRAMAVVFDDAGLEKYMREAVAVSNDQPVLLDRFLDGAQELDIDVVCDGEDVAIAGLLAHIEEAGIHSGDSYAVIPALGVPEGILETVRGYARKLALDLGVRGLMNLQFAVKDGIAYCLEANPRASRTVPFVSKATGVDWAGVAARIGLGQSLKEQGITDGVARAVSVKGVVFPFAKFPGVDPILGPEMKSTGEVMGIGATFGEAYAKALLAAGIPLPLSGTVFLTVNDADKARLPELAHKLVSLGFGLCATEGTARTLEAVGLKVRKIFKVNEGRPNAVDLLKNGEVQWVINTPLGRAAFFDESSIRKEALRLKIPCLTNLSAALAACEAVETLRGEMTVRAIQSLG</sequence>
<dbReference type="InterPro" id="IPR011607">
    <property type="entry name" value="MGS-like_dom"/>
</dbReference>
<comment type="catalytic activity">
    <reaction evidence="16 20">
        <text>hydrogencarbonate + L-glutamine + 2 ATP + H2O = carbamoyl phosphate + L-glutamate + 2 ADP + phosphate + 2 H(+)</text>
        <dbReference type="Rhea" id="RHEA:18633"/>
        <dbReference type="ChEBI" id="CHEBI:15377"/>
        <dbReference type="ChEBI" id="CHEBI:15378"/>
        <dbReference type="ChEBI" id="CHEBI:17544"/>
        <dbReference type="ChEBI" id="CHEBI:29985"/>
        <dbReference type="ChEBI" id="CHEBI:30616"/>
        <dbReference type="ChEBI" id="CHEBI:43474"/>
        <dbReference type="ChEBI" id="CHEBI:58228"/>
        <dbReference type="ChEBI" id="CHEBI:58359"/>
        <dbReference type="ChEBI" id="CHEBI:456216"/>
        <dbReference type="EC" id="6.3.5.5"/>
    </reaction>
</comment>
<dbReference type="NCBIfam" id="NF009455">
    <property type="entry name" value="PRK12815.1"/>
    <property type="match status" value="1"/>
</dbReference>
<keyword evidence="6 20" id="KW-0436">Ligase</keyword>
<dbReference type="InterPro" id="IPR036914">
    <property type="entry name" value="MGS-like_dom_sf"/>
</dbReference>
<feature type="binding site" evidence="20">
    <location>
        <position position="867"/>
    </location>
    <ligand>
        <name>Mn(2+)</name>
        <dbReference type="ChEBI" id="CHEBI:29035"/>
        <label>4</label>
    </ligand>
</feature>
<comment type="similarity">
    <text evidence="4 20">Belongs to the CarB family.</text>
</comment>
<feature type="binding site" evidence="20">
    <location>
        <position position="853"/>
    </location>
    <ligand>
        <name>Mg(2+)</name>
        <dbReference type="ChEBI" id="CHEBI:18420"/>
        <label>3</label>
    </ligand>
</feature>
<evidence type="ECO:0000256" key="10">
    <source>
        <dbReference type="ARBA" id="ARBA00022741"/>
    </source>
</evidence>
<dbReference type="EMBL" id="JADKIO010000006">
    <property type="protein sequence ID" value="MBK9796607.1"/>
    <property type="molecule type" value="Genomic_DNA"/>
</dbReference>
<dbReference type="GO" id="GO:0044205">
    <property type="term" value="P:'de novo' UMP biosynthetic process"/>
    <property type="evidence" value="ECO:0007669"/>
    <property type="project" value="UniProtKB-UniRule"/>
</dbReference>
<feature type="binding site" evidence="20">
    <location>
        <position position="778"/>
    </location>
    <ligand>
        <name>ATP</name>
        <dbReference type="ChEBI" id="CHEBI:30616"/>
        <label>2</label>
    </ligand>
</feature>
<dbReference type="FunFam" id="3.40.50.20:FF:000001">
    <property type="entry name" value="Carbamoyl-phosphate synthase large chain"/>
    <property type="match status" value="2"/>
</dbReference>
<feature type="binding site" evidence="20">
    <location>
        <position position="129"/>
    </location>
    <ligand>
        <name>ATP</name>
        <dbReference type="ChEBI" id="CHEBI:30616"/>
        <label>1</label>
    </ligand>
</feature>
<dbReference type="PANTHER" id="PTHR11405">
    <property type="entry name" value="CARBAMOYLTRANSFERASE FAMILY MEMBER"/>
    <property type="match status" value="1"/>
</dbReference>
<feature type="binding site" evidence="20">
    <location>
        <position position="739"/>
    </location>
    <ligand>
        <name>ATP</name>
        <dbReference type="ChEBI" id="CHEBI:30616"/>
        <label>2</label>
    </ligand>
</feature>
<proteinExistence type="inferred from homology"/>
<feature type="binding site" evidence="20">
    <location>
        <position position="853"/>
    </location>
    <ligand>
        <name>Mn(2+)</name>
        <dbReference type="ChEBI" id="CHEBI:29035"/>
        <label>3</label>
    </ligand>
</feature>
<feature type="binding site" evidence="20">
    <location>
        <position position="243"/>
    </location>
    <ligand>
        <name>ATP</name>
        <dbReference type="ChEBI" id="CHEBI:30616"/>
        <label>1</label>
    </ligand>
</feature>
<evidence type="ECO:0000259" key="21">
    <source>
        <dbReference type="PROSITE" id="PS50975"/>
    </source>
</evidence>
<evidence type="ECO:0000256" key="9">
    <source>
        <dbReference type="ARBA" id="ARBA00022737"/>
    </source>
</evidence>
<keyword evidence="11 20" id="KW-0067">ATP-binding</keyword>
<dbReference type="NCBIfam" id="TIGR01369">
    <property type="entry name" value="CPSaseII_lrg"/>
    <property type="match status" value="1"/>
</dbReference>
<dbReference type="PROSITE" id="PS50975">
    <property type="entry name" value="ATP_GRASP"/>
    <property type="match status" value="2"/>
</dbReference>
<dbReference type="PROSITE" id="PS51257">
    <property type="entry name" value="PROKAR_LIPOPROTEIN"/>
    <property type="match status" value="1"/>
</dbReference>
<evidence type="ECO:0000256" key="6">
    <source>
        <dbReference type="ARBA" id="ARBA00022598"/>
    </source>
</evidence>
<feature type="domain" description="ATP-grasp" evidence="21">
    <location>
        <begin position="703"/>
        <end position="894"/>
    </location>
</feature>
<feature type="region of interest" description="Allosteric domain" evidence="20">
    <location>
        <begin position="960"/>
        <end position="1093"/>
    </location>
</feature>
<feature type="binding site" evidence="20">
    <location>
        <position position="208"/>
    </location>
    <ligand>
        <name>ATP</name>
        <dbReference type="ChEBI" id="CHEBI:30616"/>
        <label>1</label>
    </ligand>
</feature>
<dbReference type="PRINTS" id="PR00098">
    <property type="entry name" value="CPSASE"/>
</dbReference>
<feature type="binding site" evidence="20">
    <location>
        <position position="285"/>
    </location>
    <ligand>
        <name>Mn(2+)</name>
        <dbReference type="ChEBI" id="CHEBI:29035"/>
        <label>1</label>
    </ligand>
</feature>
<feature type="binding site" evidence="20">
    <location>
        <position position="299"/>
    </location>
    <ligand>
        <name>Mn(2+)</name>
        <dbReference type="ChEBI" id="CHEBI:29035"/>
        <label>1</label>
    </ligand>
</feature>
<evidence type="ECO:0000256" key="16">
    <source>
        <dbReference type="ARBA" id="ARBA00048816"/>
    </source>
</evidence>
<feature type="binding site" evidence="20">
    <location>
        <position position="215"/>
    </location>
    <ligand>
        <name>ATP</name>
        <dbReference type="ChEBI" id="CHEBI:30616"/>
        <label>1</label>
    </ligand>
</feature>
<dbReference type="InterPro" id="IPR058047">
    <property type="entry name" value="CPSase_preATP-grasp"/>
</dbReference>
<dbReference type="InterPro" id="IPR033937">
    <property type="entry name" value="MGS_CPS_CarB"/>
</dbReference>
<evidence type="ECO:0000256" key="5">
    <source>
        <dbReference type="ARBA" id="ARBA00022571"/>
    </source>
</evidence>
<dbReference type="Gene3D" id="3.40.50.20">
    <property type="match status" value="2"/>
</dbReference>
<dbReference type="SUPFAM" id="SSF52440">
    <property type="entry name" value="PreATP-grasp domain"/>
    <property type="match status" value="2"/>
</dbReference>
<evidence type="ECO:0000256" key="2">
    <source>
        <dbReference type="ARBA" id="ARBA00004812"/>
    </source>
</evidence>
<dbReference type="InterPro" id="IPR005480">
    <property type="entry name" value="CPSase_lsu_oligo"/>
</dbReference>
<dbReference type="HAMAP" id="MF_01210_B">
    <property type="entry name" value="CPSase_L_chain_B"/>
    <property type="match status" value="1"/>
</dbReference>
<evidence type="ECO:0000313" key="23">
    <source>
        <dbReference type="EMBL" id="MBK9796607.1"/>
    </source>
</evidence>
<keyword evidence="10 20" id="KW-0547">Nucleotide-binding</keyword>
<feature type="domain" description="MGS-like" evidence="22">
    <location>
        <begin position="960"/>
        <end position="1093"/>
    </location>
</feature>
<dbReference type="AlphaFoldDB" id="A0A9D7XHX6"/>
<feature type="binding site" evidence="20">
    <location>
        <position position="301"/>
    </location>
    <ligand>
        <name>Mn(2+)</name>
        <dbReference type="ChEBI" id="CHEBI:29035"/>
        <label>2</label>
    </ligand>
</feature>
<dbReference type="InterPro" id="IPR036897">
    <property type="entry name" value="CarbamoylP_synth_lsu_oligo_sf"/>
</dbReference>
<gene>
    <name evidence="20 23" type="primary">carB</name>
    <name evidence="23" type="ORF">IPP58_08900</name>
</gene>
<feature type="binding site" evidence="20">
    <location>
        <position position="301"/>
    </location>
    <ligand>
        <name>Mg(2+)</name>
        <dbReference type="ChEBI" id="CHEBI:18420"/>
        <label>2</label>
    </ligand>
</feature>
<dbReference type="SUPFAM" id="SSF56059">
    <property type="entry name" value="Glutathione synthetase ATP-binding domain-like"/>
    <property type="match status" value="2"/>
</dbReference>
<evidence type="ECO:0000256" key="13">
    <source>
        <dbReference type="ARBA" id="ARBA00022975"/>
    </source>
</evidence>
<dbReference type="SMART" id="SM01096">
    <property type="entry name" value="CPSase_L_D3"/>
    <property type="match status" value="1"/>
</dbReference>
<dbReference type="InterPro" id="IPR016185">
    <property type="entry name" value="PreATP-grasp_dom_sf"/>
</dbReference>
<feature type="binding site" evidence="20">
    <location>
        <position position="865"/>
    </location>
    <ligand>
        <name>ATP</name>
        <dbReference type="ChEBI" id="CHEBI:30616"/>
        <label>2</label>
    </ligand>
</feature>
<evidence type="ECO:0000256" key="14">
    <source>
        <dbReference type="ARBA" id="ARBA00023211"/>
    </source>
</evidence>
<protein>
    <recommendedName>
        <fullName evidence="20">Carbamoyl phosphate synthase large chain</fullName>
        <ecNumber evidence="20">6.3.4.16</ecNumber>
        <ecNumber evidence="20">6.3.5.5</ecNumber>
    </recommendedName>
    <alternativeName>
        <fullName evidence="20">Carbamoyl phosphate synthetase ammonia chain</fullName>
    </alternativeName>
</protein>
<feature type="binding site" evidence="20">
    <location>
        <position position="865"/>
    </location>
    <ligand>
        <name>Mg(2+)</name>
        <dbReference type="ChEBI" id="CHEBI:18420"/>
        <label>3</label>
    </ligand>
</feature>
<dbReference type="InterPro" id="IPR005479">
    <property type="entry name" value="CPAse_ATP-bd"/>
</dbReference>
<evidence type="ECO:0000256" key="19">
    <source>
        <dbReference type="ARBA" id="ARBA00062056"/>
    </source>
</evidence>
<dbReference type="Proteomes" id="UP000886657">
    <property type="component" value="Unassembled WGS sequence"/>
</dbReference>
<dbReference type="Pfam" id="PF02787">
    <property type="entry name" value="CPSase_L_D3"/>
    <property type="match status" value="1"/>
</dbReference>
<comment type="catalytic activity">
    <reaction evidence="15 20">
        <text>hydrogencarbonate + NH4(+) + 2 ATP = carbamoyl phosphate + 2 ADP + phosphate + 2 H(+)</text>
        <dbReference type="Rhea" id="RHEA:18029"/>
        <dbReference type="ChEBI" id="CHEBI:15378"/>
        <dbReference type="ChEBI" id="CHEBI:17544"/>
        <dbReference type="ChEBI" id="CHEBI:28938"/>
        <dbReference type="ChEBI" id="CHEBI:30616"/>
        <dbReference type="ChEBI" id="CHEBI:43474"/>
        <dbReference type="ChEBI" id="CHEBI:58228"/>
        <dbReference type="ChEBI" id="CHEBI:456216"/>
        <dbReference type="EC" id="6.3.4.16"/>
    </reaction>
</comment>
<comment type="pathway">
    <text evidence="3 20">Amino-acid biosynthesis; L-arginine biosynthesis; carbamoyl phosphate from bicarbonate: step 1/1.</text>
</comment>
<dbReference type="GO" id="GO:0006526">
    <property type="term" value="P:L-arginine biosynthetic process"/>
    <property type="evidence" value="ECO:0007669"/>
    <property type="project" value="UniProtKB-UniRule"/>
</dbReference>
<comment type="pathway">
    <text evidence="2 20">Pyrimidine metabolism; UMP biosynthesis via de novo pathway; (S)-dihydroorotate from bicarbonate: step 1/3.</text>
</comment>
<evidence type="ECO:0000256" key="18">
    <source>
        <dbReference type="ARBA" id="ARBA00060037"/>
    </source>
</evidence>
<feature type="binding site" evidence="20">
    <location>
        <position position="241"/>
    </location>
    <ligand>
        <name>ATP</name>
        <dbReference type="ChEBI" id="CHEBI:30616"/>
        <label>1</label>
    </ligand>
</feature>
<dbReference type="InterPro" id="IPR006275">
    <property type="entry name" value="CPSase_lsu"/>
</dbReference>
<feature type="binding site" evidence="20">
    <location>
        <position position="175"/>
    </location>
    <ligand>
        <name>ATP</name>
        <dbReference type="ChEBI" id="CHEBI:30616"/>
        <label>1</label>
    </ligand>
</feature>
<dbReference type="InterPro" id="IPR005483">
    <property type="entry name" value="CPSase_dom"/>
</dbReference>
<feature type="binding site" evidence="20">
    <location>
        <position position="210"/>
    </location>
    <ligand>
        <name>ATP</name>
        <dbReference type="ChEBI" id="CHEBI:30616"/>
        <label>1</label>
    </ligand>
</feature>
<dbReference type="Gene3D" id="1.10.1030.10">
    <property type="entry name" value="Carbamoyl-phosphate synthetase, large subunit oligomerisation domain"/>
    <property type="match status" value="1"/>
</dbReference>
<dbReference type="FunFam" id="3.30.470.20:FF:000007">
    <property type="entry name" value="Carbamoyl-phosphate synthase large chain"/>
    <property type="match status" value="1"/>
</dbReference>
<keyword evidence="9 20" id="KW-0677">Repeat</keyword>
<feature type="binding site" evidence="20">
    <location>
        <position position="299"/>
    </location>
    <ligand>
        <name>ATP</name>
        <dbReference type="ChEBI" id="CHEBI:30616"/>
        <label>1</label>
    </ligand>
</feature>
<evidence type="ECO:0000256" key="17">
    <source>
        <dbReference type="ARBA" id="ARBA00057223"/>
    </source>
</evidence>
<feature type="domain" description="ATP-grasp" evidence="21">
    <location>
        <begin position="133"/>
        <end position="328"/>
    </location>
</feature>
<evidence type="ECO:0000259" key="22">
    <source>
        <dbReference type="PROSITE" id="PS51855"/>
    </source>
</evidence>
<feature type="binding site" evidence="20">
    <location>
        <position position="285"/>
    </location>
    <ligand>
        <name>ATP</name>
        <dbReference type="ChEBI" id="CHEBI:30616"/>
        <label>1</label>
    </ligand>
</feature>
<dbReference type="GO" id="GO:0005737">
    <property type="term" value="C:cytoplasm"/>
    <property type="evidence" value="ECO:0007669"/>
    <property type="project" value="TreeGrafter"/>
</dbReference>
<dbReference type="PROSITE" id="PS00866">
    <property type="entry name" value="CPSASE_1"/>
    <property type="match status" value="1"/>
</dbReference>
<evidence type="ECO:0000256" key="7">
    <source>
        <dbReference type="ARBA" id="ARBA00022605"/>
    </source>
</evidence>
<feature type="binding site" evidence="20">
    <location>
        <position position="865"/>
    </location>
    <ligand>
        <name>Mn(2+)</name>
        <dbReference type="ChEBI" id="CHEBI:29035"/>
        <label>4</label>
    </ligand>
</feature>
<feature type="binding site" evidence="20">
    <location>
        <position position="785"/>
    </location>
    <ligand>
        <name>ATP</name>
        <dbReference type="ChEBI" id="CHEBI:30616"/>
        <label>2</label>
    </ligand>
</feature>
<feature type="binding site" evidence="20">
    <location>
        <position position="813"/>
    </location>
    <ligand>
        <name>ATP</name>
        <dbReference type="ChEBI" id="CHEBI:30616"/>
        <label>2</label>
    </ligand>
</feature>
<evidence type="ECO:0000256" key="15">
    <source>
        <dbReference type="ARBA" id="ARBA00047359"/>
    </source>
</evidence>
<dbReference type="PROSITE" id="PS51855">
    <property type="entry name" value="MGS"/>
    <property type="match status" value="1"/>
</dbReference>
<comment type="subunit">
    <text evidence="19 20">Composed of two chains; the small (or glutamine) chain promotes the hydrolysis of glutamine to ammonia, which is used by the large (or ammonia) chain to synthesize carbamoyl phosphate. Tetramer of heterodimers (alpha,beta)4.</text>
</comment>
<evidence type="ECO:0000256" key="3">
    <source>
        <dbReference type="ARBA" id="ARBA00005077"/>
    </source>
</evidence>
<dbReference type="GO" id="GO:0006541">
    <property type="term" value="P:glutamine metabolic process"/>
    <property type="evidence" value="ECO:0007669"/>
    <property type="project" value="TreeGrafter"/>
</dbReference>
<dbReference type="FunFam" id="3.30.1490.20:FF:000001">
    <property type="entry name" value="Carbamoyl-phosphate synthase large chain"/>
    <property type="match status" value="1"/>
</dbReference>
<dbReference type="InterPro" id="IPR011761">
    <property type="entry name" value="ATP-grasp"/>
</dbReference>
<keyword evidence="5 20" id="KW-0055">Arginine biosynthesis</keyword>
<accession>A0A9D7XHX6</accession>
<keyword evidence="12" id="KW-0460">Magnesium</keyword>
<comment type="function">
    <text evidence="17 20">Large subunit of the glutamine-dependent carbamoyl phosphate synthetase (CPSase). CPSase catalyzes the formation of carbamoyl phosphate from the ammonia moiety of glutamine, carbonate, and phosphate donated by ATP, constituting the first step of 2 biosynthetic pathways, one leading to arginine and/or urea and the other to pyrimidine nucleotides. The large subunit (synthetase) binds the substrates ammonia (free or transferred from glutamine from the small subunit), hydrogencarbonate and ATP and carries out an ATP-coupled ligase reaction, activating hydrogencarbonate by forming carboxy phosphate which reacts with ammonia to form carbamoyl phosphate.</text>
</comment>
<dbReference type="Gene3D" id="3.40.50.1380">
    <property type="entry name" value="Methylglyoxal synthase-like domain"/>
    <property type="match status" value="1"/>
</dbReference>
<comment type="cofactor">
    <cofactor evidence="20">
        <name>Mg(2+)</name>
        <dbReference type="ChEBI" id="CHEBI:18420"/>
    </cofactor>
    <cofactor evidence="20">
        <name>Mn(2+)</name>
        <dbReference type="ChEBI" id="CHEBI:29035"/>
    </cofactor>
    <text evidence="20">Binds 4 Mg(2+) or Mn(2+) ions per subunit.</text>
</comment>